<sequence length="682" mass="78539">MTLASNSCGECLISYGHYLLFRFIPKAFVFLLFSSVVYILLEVNFFKTFPLNIWTKSQETKSSFRILSILQKTILADEVPVTPEPLACNFMPVDPYEPSILKLSGLDNKPVECSGYMPDLTYLKGDKLVIDKEKVKSIANFTFCNYRSIYRHPDSDHRVEFGNWSEDFTSSIELPEGTEFIVVVCKGNGTNTVSKTYHALVPKHEKVTELDQLRLKKRKAESDPKETLNVIMIGMDGTSRNQLMRGMNKTYTFLMKELRSFDMSMYTQVGINTFPNFVPLFSGYNEDEILLWWQRSKHLDPLDTIWRDFNNAGYRTLFTEDYPSIGGFHYAKQGFLFPPTTYYSHPICVAIEKDKDIWRSGRHCIGNQAEVDFHFSYILRFLSTFEKSPVFISSFFTKLTHDEMTNNKKVDEHTYKFYKTLKDDGHLNNSLLITFSDHGPRWGSIRSTLHGIIESRSPYAVLTFPLWFLEKYPDVARNLKVNTKRLTTHFDTHETLRDLLYFKSTLDIPLLKREHGISLFKEIPKNRTCPDIPIPLEFCICNQETLKELPINSSLSKGFAEVVVRAVNSKRNETLCRELKVKDILQIVVVSLPPLLSKDRRLFKIKVETTPGNAIFEGTVQTKLCNDTELGDYFQNFTSGSNNNAMELTIGDSIDRLNLYKGQADCEPDAVKKPYCYCKTVV</sequence>
<accession>A0A9W2Z6X0</accession>
<keyword evidence="1" id="KW-1133">Transmembrane helix</keyword>
<gene>
    <name evidence="3" type="primary">LOC106069868</name>
</gene>
<dbReference type="OrthoDB" id="6125024at2759"/>
<proteinExistence type="predicted"/>
<dbReference type="Proteomes" id="UP001165740">
    <property type="component" value="Chromosome 16"/>
</dbReference>
<dbReference type="PANTHER" id="PTHR10974">
    <property type="entry name" value="FI08016P-RELATED"/>
    <property type="match status" value="1"/>
</dbReference>
<dbReference type="InterPro" id="IPR017850">
    <property type="entry name" value="Alkaline_phosphatase_core_sf"/>
</dbReference>
<keyword evidence="1" id="KW-0472">Membrane</keyword>
<dbReference type="AlphaFoldDB" id="A0A9W2Z6X0"/>
<name>A0A9W2Z6X0_BIOGL</name>
<dbReference type="Gene3D" id="3.40.720.10">
    <property type="entry name" value="Alkaline Phosphatase, subunit A"/>
    <property type="match status" value="1"/>
</dbReference>
<evidence type="ECO:0000256" key="1">
    <source>
        <dbReference type="SAM" id="Phobius"/>
    </source>
</evidence>
<dbReference type="OMA" id="NTHEKSI"/>
<reference evidence="3" key="1">
    <citation type="submission" date="2025-08" db="UniProtKB">
        <authorList>
            <consortium name="RefSeq"/>
        </authorList>
    </citation>
    <scope>IDENTIFICATION</scope>
</reference>
<dbReference type="SUPFAM" id="SSF53649">
    <property type="entry name" value="Alkaline phosphatase-like"/>
    <property type="match status" value="1"/>
</dbReference>
<dbReference type="PANTHER" id="PTHR10974:SF1">
    <property type="entry name" value="FI08016P-RELATED"/>
    <property type="match status" value="1"/>
</dbReference>
<protein>
    <submittedName>
        <fullName evidence="3">Uncharacterized protein LOC106069868 isoform X1</fullName>
    </submittedName>
</protein>
<keyword evidence="1" id="KW-0812">Transmembrane</keyword>
<dbReference type="GO" id="GO:0005615">
    <property type="term" value="C:extracellular space"/>
    <property type="evidence" value="ECO:0007669"/>
    <property type="project" value="TreeGrafter"/>
</dbReference>
<keyword evidence="2" id="KW-1185">Reference proteome</keyword>
<evidence type="ECO:0000313" key="2">
    <source>
        <dbReference type="Proteomes" id="UP001165740"/>
    </source>
</evidence>
<dbReference type="InterPro" id="IPR004245">
    <property type="entry name" value="DUF229"/>
</dbReference>
<dbReference type="Pfam" id="PF02995">
    <property type="entry name" value="DUF229"/>
    <property type="match status" value="1"/>
</dbReference>
<feature type="transmembrane region" description="Helical" evidence="1">
    <location>
        <begin position="23"/>
        <end position="41"/>
    </location>
</feature>
<dbReference type="CDD" id="cd16021">
    <property type="entry name" value="ALP_like"/>
    <property type="match status" value="1"/>
</dbReference>
<evidence type="ECO:0000313" key="3">
    <source>
        <dbReference type="RefSeq" id="XP_055870738.1"/>
    </source>
</evidence>
<dbReference type="FunFam" id="3.40.720.10:FF:000017">
    <property type="entry name" value="Predicted protein"/>
    <property type="match status" value="1"/>
</dbReference>
<dbReference type="RefSeq" id="XP_055870738.1">
    <property type="nucleotide sequence ID" value="XM_056014763.1"/>
</dbReference>
<organism evidence="2 3">
    <name type="scientific">Biomphalaria glabrata</name>
    <name type="common">Bloodfluke planorb</name>
    <name type="synonym">Freshwater snail</name>
    <dbReference type="NCBI Taxonomy" id="6526"/>
    <lineage>
        <taxon>Eukaryota</taxon>
        <taxon>Metazoa</taxon>
        <taxon>Spiralia</taxon>
        <taxon>Lophotrochozoa</taxon>
        <taxon>Mollusca</taxon>
        <taxon>Gastropoda</taxon>
        <taxon>Heterobranchia</taxon>
        <taxon>Euthyneura</taxon>
        <taxon>Panpulmonata</taxon>
        <taxon>Hygrophila</taxon>
        <taxon>Lymnaeoidea</taxon>
        <taxon>Planorbidae</taxon>
        <taxon>Biomphalaria</taxon>
    </lineage>
</organism>
<dbReference type="GeneID" id="106069868"/>